<feature type="transmembrane region" description="Helical" evidence="1">
    <location>
        <begin position="313"/>
        <end position="331"/>
    </location>
</feature>
<dbReference type="EMBL" id="MBPK01000022">
    <property type="protein sequence ID" value="PKT81503.1"/>
    <property type="molecule type" value="Genomic_DNA"/>
</dbReference>
<dbReference type="Gene3D" id="2.30.30.40">
    <property type="entry name" value="SH3 Domains"/>
    <property type="match status" value="1"/>
</dbReference>
<comment type="caution">
    <text evidence="2">The sequence shown here is derived from an EMBL/GenBank/DDBJ whole genome shotgun (WGS) entry which is preliminary data.</text>
</comment>
<keyword evidence="3" id="KW-1185">Reference proteome</keyword>
<keyword evidence="1" id="KW-1133">Transmembrane helix</keyword>
<proteinExistence type="predicted"/>
<dbReference type="AlphaFoldDB" id="A0A2N3PJX3"/>
<feature type="transmembrane region" description="Helical" evidence="1">
    <location>
        <begin position="289"/>
        <end position="308"/>
    </location>
</feature>
<evidence type="ECO:0000256" key="1">
    <source>
        <dbReference type="SAM" id="Phobius"/>
    </source>
</evidence>
<accession>A0A2N3PJX3</accession>
<gene>
    <name evidence="2" type="ORF">BCM31_06995</name>
</gene>
<keyword evidence="1" id="KW-0812">Transmembrane</keyword>
<protein>
    <recommendedName>
        <fullName evidence="4">SH3 domain-containing protein</fullName>
    </recommendedName>
</protein>
<evidence type="ECO:0000313" key="3">
    <source>
        <dbReference type="Proteomes" id="UP000233350"/>
    </source>
</evidence>
<name>A0A2N3PJX3_9HELI</name>
<dbReference type="STRING" id="556267.HWAG_01038"/>
<keyword evidence="1" id="KW-0472">Membrane</keyword>
<evidence type="ECO:0008006" key="4">
    <source>
        <dbReference type="Google" id="ProtNLM"/>
    </source>
</evidence>
<organism evidence="2 3">
    <name type="scientific">Helicobacter winghamensis</name>
    <dbReference type="NCBI Taxonomy" id="157268"/>
    <lineage>
        <taxon>Bacteria</taxon>
        <taxon>Pseudomonadati</taxon>
        <taxon>Campylobacterota</taxon>
        <taxon>Epsilonproteobacteria</taxon>
        <taxon>Campylobacterales</taxon>
        <taxon>Helicobacteraceae</taxon>
        <taxon>Helicobacter</taxon>
    </lineage>
</organism>
<reference evidence="2 3" key="1">
    <citation type="submission" date="2016-07" db="EMBL/GenBank/DDBJ databases">
        <title>Detection of Helicobacter winghamensis from caecal content of red fox (Vulpes vulpes).</title>
        <authorList>
            <person name="Zanoni R.G."/>
            <person name="Florio D."/>
            <person name="Caffara M."/>
            <person name="Renzi M."/>
            <person name="Parisi A."/>
            <person name="Pasquali F."/>
            <person name="Manfreda G."/>
        </authorList>
    </citation>
    <scope>NUCLEOTIDE SEQUENCE [LARGE SCALE GENOMIC DNA]</scope>
    <source>
        <strain evidence="2 3">295_13</strain>
    </source>
</reference>
<evidence type="ECO:0000313" key="2">
    <source>
        <dbReference type="EMBL" id="PKT81503.1"/>
    </source>
</evidence>
<sequence>MQAPLPNAITESDIEENIESEALQNESLQSQDFTMQNSMSQEAINNPSLNSKASNNSLVKNVYLEMLTPLVDISYVNQIIALELKMLVFTQYSTITTEFIFDDLKNSIEILNPNQAWELNPEDSSLKNTFYLKIKQSQFVIPSIKVNVLTNHGLVSEVLVGGSARAIKLERKGEYSQVLAQDLQILDTKITSYDSTQNLVVLQLQSTMANLFDFKLENYKQQGIESKSGDYKQGVAFYYVIVPKTQNTISFDYFNTQTSKYQTLQVPNIASEDRVSTQSDIKPKNNYQFFQISLVVFFAILFFGLYLYKRKTIFILLGVFALVLVLYFLTLKSDVTIKANVALRIQPTFNSTIVLTTQKPIRAEILGERNSYYKVMLEDERIGWVKKDDIQD</sequence>
<dbReference type="Proteomes" id="UP000233350">
    <property type="component" value="Unassembled WGS sequence"/>
</dbReference>